<evidence type="ECO:0000256" key="3">
    <source>
        <dbReference type="SAM" id="Phobius"/>
    </source>
</evidence>
<dbReference type="Proteomes" id="UP000640299">
    <property type="component" value="Plasmid pQ20D70P-cfr-optrA"/>
</dbReference>
<name>A0A0U2J2P4_MAMSC</name>
<dbReference type="NCBIfam" id="TIGR04226">
    <property type="entry name" value="RrgB_K2N_iso_D2"/>
    <property type="match status" value="2"/>
</dbReference>
<feature type="transmembrane region" description="Helical" evidence="3">
    <location>
        <begin position="1046"/>
        <end position="1064"/>
    </location>
</feature>
<dbReference type="EMBL" id="KT601170">
    <property type="protein sequence ID" value="ALI92775.1"/>
    <property type="molecule type" value="Genomic_DNA"/>
</dbReference>
<keyword evidence="5" id="KW-0614">Plasmid</keyword>
<feature type="transmembrane region" description="Helical" evidence="3">
    <location>
        <begin position="21"/>
        <end position="38"/>
    </location>
</feature>
<evidence type="ECO:0000313" key="5">
    <source>
        <dbReference type="EMBL" id="ALI92775.1"/>
    </source>
</evidence>
<dbReference type="NCBIfam" id="TIGR01168">
    <property type="entry name" value="YSIRK_signal"/>
    <property type="match status" value="1"/>
</dbReference>
<organism evidence="5">
    <name type="scientific">Mammaliicoccus sciuri</name>
    <name type="common">Staphylococcus sciuri</name>
    <dbReference type="NCBI Taxonomy" id="1296"/>
    <lineage>
        <taxon>Bacteria</taxon>
        <taxon>Bacillati</taxon>
        <taxon>Bacillota</taxon>
        <taxon>Bacilli</taxon>
        <taxon>Bacillales</taxon>
        <taxon>Staphylococcaceae</taxon>
        <taxon>Mammaliicoccus</taxon>
    </lineage>
</organism>
<feature type="region of interest" description="Disordered" evidence="2">
    <location>
        <begin position="997"/>
        <end position="1038"/>
    </location>
</feature>
<evidence type="ECO:0000256" key="1">
    <source>
        <dbReference type="ARBA" id="ARBA00022729"/>
    </source>
</evidence>
<feature type="region of interest" description="Disordered" evidence="2">
    <location>
        <begin position="869"/>
        <end position="918"/>
    </location>
</feature>
<keyword evidence="3" id="KW-1133">Transmembrane helix</keyword>
<geneLocation type="plasmid" evidence="6 7">
    <name>pQ20D70P-cfr-optrA</name>
</geneLocation>
<reference evidence="6" key="2">
    <citation type="submission" date="2021-02" db="EMBL/GenBank/DDBJ databases">
        <title>cfr and optrA-positive Staphylococcus spp.</title>
        <authorList>
            <person name="Chen L."/>
        </authorList>
    </citation>
    <scope>NUCLEOTIDE SEQUENCE</scope>
    <source>
        <strain evidence="6">GDQ20D70P</strain>
        <plasmid evidence="6">pQ20D70P-cfr-optrA</plasmid>
    </source>
</reference>
<accession>A0A0U2J2P4</accession>
<dbReference type="InterPro" id="IPR026345">
    <property type="entry name" value="Adh_isopep-form_adh_dom"/>
</dbReference>
<evidence type="ECO:0000313" key="7">
    <source>
        <dbReference type="Proteomes" id="UP000640299"/>
    </source>
</evidence>
<feature type="compositionally biased region" description="Acidic residues" evidence="2">
    <location>
        <begin position="873"/>
        <end position="889"/>
    </location>
</feature>
<feature type="compositionally biased region" description="Acidic residues" evidence="2">
    <location>
        <begin position="900"/>
        <end position="918"/>
    </location>
</feature>
<sequence length="1071" mass="120310">MKNNQEINKKQRWSLRKSTKGITSVILGFTILTSGLAINPEMVEASTIEKVEQGQLMDQERNTFFINPQFTEKPEITIEEGNAELVRAKHELSKENVFGDENDKRSITQVRRYEKLDSGLDPNTVEWSSKESMAGGGATTVVIKDVSKENLDKLKVNVLYKNAGHYNGEPIDIQVTFKEITNYNLKEANGSDKEFDYSKLQINDVLYAGWWFAGIEDYKIDLKILDKQGNPIDPKGSAYLSTNSLNGYLERVTYDQVNPSFEFSQYLNDNPNIKQFVTTDTIIEQAEYKGETINRGSNNDFTDSFGPTYNRATVSYQLSGENHEFFLGHQNYGTAWFSFASSTLFDSLPIQPSKTVSDSDETDVVEASSNRGEILTYAISQPVGTKGVDVNQTYGQMSFKDTLDEKLKFVEGSGLLRDSDGNVYENAGTTTYDEKTRTVMFDVSKEFLEEMALEGETYVFEFKGEVLYDAPTEDITNTAEVHINNNPYVTNDTLSHLPEVTDANIDKFIIDPDGNDVTENYVDVGTQFQYRISGVYPNNKLGKVQGIIDDVPDALHIEDVRIYDENNTDITEQGTLEIDNEQEKFKWTANDSKLVFGKTIYAIPTVTVKDTINFAEYEENGNYVFKNTAQLFVDDETIDSKEVKSILEKVESAISKGIIDEDTLIEENEVSINQTFEYQVDTTFANESVPAALGLKDSVPQGFNLDSVVITDESGNDVTEQGVLELDEEKESFKWTANTASQFVGKTVSAKIQVTVKDDYTFTEYLKDDHFEFENTAQQFTQNEEGNEETTDSNTVVSKLMKVDNSLTKVIVDKEGNEVSENEVERGETYKYRISQVISNEQNIDSLTFTDDLEDVLDVVETNVYVLDPSSTIDEEAEEDETTENESITETESGEKSEVEESTEEPSTETVEDESEVESVDITQVDVNVTDDTKIVSWGTEGNLNELKGQTIVTEIDVQIPEDAEISELPTEDDKHVILNTATSTINDKEIESNEVKTLVPQDEEEPIVETPKEPNAPEQEQEPPKKDPEQVKEGWLPHTGTEVNYAIIFGGMSLLAAAGYALYRIRKSQS</sequence>
<dbReference type="Pfam" id="PF17998">
    <property type="entry name" value="AgI_II_C2"/>
    <property type="match status" value="1"/>
</dbReference>
<protein>
    <submittedName>
        <fullName evidence="6">Isopeptide-forming domain-containing fimbrial protein</fullName>
    </submittedName>
</protein>
<geneLocation type="plasmid" evidence="5">
    <name>pwo28-3</name>
</geneLocation>
<keyword evidence="1" id="KW-0732">Signal</keyword>
<evidence type="ECO:0000259" key="4">
    <source>
        <dbReference type="Pfam" id="PF17998"/>
    </source>
</evidence>
<feature type="domain" description="Adhesin isopeptide-forming adherence" evidence="4">
    <location>
        <begin position="352"/>
        <end position="493"/>
    </location>
</feature>
<proteinExistence type="predicted"/>
<dbReference type="NCBIfam" id="TIGR01167">
    <property type="entry name" value="LPXTG_anchor"/>
    <property type="match status" value="1"/>
</dbReference>
<dbReference type="EMBL" id="CP069390">
    <property type="protein sequence ID" value="QRN92754.1"/>
    <property type="molecule type" value="Genomic_DNA"/>
</dbReference>
<dbReference type="InterPro" id="IPR005877">
    <property type="entry name" value="YSIRK_signal_dom"/>
</dbReference>
<feature type="compositionally biased region" description="Basic and acidic residues" evidence="2">
    <location>
        <begin position="1023"/>
        <end position="1033"/>
    </location>
</feature>
<reference evidence="5" key="1">
    <citation type="journal article" date="2016" name="J. Antimicrob. Chemother.">
        <title>Co-location of the oxazolidinone resistance genes optrA and cfr on a multiresistance plasmid from Staphylococcus sciuri.</title>
        <authorList>
            <person name="Li D."/>
            <person name="Wang Y."/>
            <person name="Schwarz S."/>
            <person name="Cai J."/>
            <person name="Fan R."/>
            <person name="Li J."/>
            <person name="Fessler A.T."/>
            <person name="Zhang R."/>
            <person name="Wu C."/>
            <person name="Shen J."/>
        </authorList>
    </citation>
    <scope>NUCLEOTIDE SEQUENCE</scope>
    <source>
        <strain evidence="5">Wo28-3</strain>
        <plasmid evidence="5">pwo28-3</plasmid>
    </source>
</reference>
<dbReference type="RefSeq" id="WP_129407025.1">
    <property type="nucleotide sequence ID" value="NZ_CP069390.1"/>
</dbReference>
<keyword evidence="3" id="KW-0472">Membrane</keyword>
<keyword evidence="3" id="KW-0812">Transmembrane</keyword>
<dbReference type="InterPro" id="IPR026466">
    <property type="entry name" value="Fim_isopep_form_D2_dom"/>
</dbReference>
<evidence type="ECO:0000313" key="6">
    <source>
        <dbReference type="EMBL" id="QRN92754.1"/>
    </source>
</evidence>
<gene>
    <name evidence="6" type="ORF">JRU67_14880</name>
</gene>
<dbReference type="AlphaFoldDB" id="A0A0U2J2P4"/>
<dbReference type="Gene3D" id="2.60.40.740">
    <property type="match status" value="4"/>
</dbReference>
<evidence type="ECO:0000256" key="2">
    <source>
        <dbReference type="SAM" id="MobiDB-lite"/>
    </source>
</evidence>